<gene>
    <name evidence="2" type="ORF">AVDCRST_MAG11-928</name>
</gene>
<dbReference type="EMBL" id="CADCTU010000202">
    <property type="protein sequence ID" value="CAA9302390.1"/>
    <property type="molecule type" value="Genomic_DNA"/>
</dbReference>
<feature type="region of interest" description="Disordered" evidence="1">
    <location>
        <begin position="20"/>
        <end position="76"/>
    </location>
</feature>
<feature type="non-terminal residue" evidence="2">
    <location>
        <position position="1"/>
    </location>
</feature>
<feature type="compositionally biased region" description="Basic and acidic residues" evidence="1">
    <location>
        <begin position="61"/>
        <end position="76"/>
    </location>
</feature>
<evidence type="ECO:0000256" key="1">
    <source>
        <dbReference type="SAM" id="MobiDB-lite"/>
    </source>
</evidence>
<reference evidence="2" key="1">
    <citation type="submission" date="2020-02" db="EMBL/GenBank/DDBJ databases">
        <authorList>
            <person name="Meier V. D."/>
        </authorList>
    </citation>
    <scope>NUCLEOTIDE SEQUENCE</scope>
    <source>
        <strain evidence="2">AVDCRST_MAG11</strain>
    </source>
</reference>
<proteinExistence type="predicted"/>
<feature type="compositionally biased region" description="Basic residues" evidence="1">
    <location>
        <begin position="37"/>
        <end position="48"/>
    </location>
</feature>
<dbReference type="AlphaFoldDB" id="A0A6J4KDW6"/>
<name>A0A6J4KDW6_9BACT</name>
<organism evidence="2">
    <name type="scientific">uncultured Gemmatimonadaceae bacterium</name>
    <dbReference type="NCBI Taxonomy" id="246130"/>
    <lineage>
        <taxon>Bacteria</taxon>
        <taxon>Pseudomonadati</taxon>
        <taxon>Gemmatimonadota</taxon>
        <taxon>Gemmatimonadia</taxon>
        <taxon>Gemmatimonadales</taxon>
        <taxon>Gemmatimonadaceae</taxon>
        <taxon>environmental samples</taxon>
    </lineage>
</organism>
<sequence>GASHEHPDRARPRGRALLRAARGAARRHAVEPGAHRRGDRLHRPRPRLPRAPAPARVLRPAPRDRAGGDRADPGRM</sequence>
<evidence type="ECO:0000313" key="2">
    <source>
        <dbReference type="EMBL" id="CAA9302390.1"/>
    </source>
</evidence>
<feature type="non-terminal residue" evidence="2">
    <location>
        <position position="76"/>
    </location>
</feature>
<protein>
    <submittedName>
        <fullName evidence="2">Uncharacterized protein</fullName>
    </submittedName>
</protein>
<accession>A0A6J4KDW6</accession>